<sequence>MKISTKGRYGLRALVDLASHSTSEAVSLASVANRQKISVNYLEQVFATLRKAGLVKSIKGPQGGYMLAMKPEEMQVSDILTALEGKFSIIDEVAPNEQQDKVQMAINELVWEKINQQVNHYLESTTLADLVEEYQKLNGEEEYMYYI</sequence>
<dbReference type="AlphaFoldDB" id="A0A4U8QBL7"/>
<dbReference type="NCBIfam" id="TIGR00738">
    <property type="entry name" value="rrf2_super"/>
    <property type="match status" value="1"/>
</dbReference>
<accession>A0A4U8QBL7</accession>
<dbReference type="PROSITE" id="PS01332">
    <property type="entry name" value="HTH_RRF2_1"/>
    <property type="match status" value="1"/>
</dbReference>
<reference evidence="2 3" key="1">
    <citation type="journal article" date="2019" name="Anaerobe">
        <title>Detection of Robinsoniella peoriensis in multiple bone samples of a trauma patient.</title>
        <authorList>
            <person name="Schrottner P."/>
            <person name="Hartwich K."/>
            <person name="Bunk B."/>
            <person name="Schober I."/>
            <person name="Helbig S."/>
            <person name="Rudolph W.W."/>
            <person name="Gunzer F."/>
        </authorList>
    </citation>
    <scope>NUCLEOTIDE SEQUENCE [LARGE SCALE GENOMIC DNA]</scope>
    <source>
        <strain evidence="2 3">DSM 106044</strain>
    </source>
</reference>
<dbReference type="Gene3D" id="1.10.10.10">
    <property type="entry name" value="Winged helix-like DNA-binding domain superfamily/Winged helix DNA-binding domain"/>
    <property type="match status" value="1"/>
</dbReference>
<dbReference type="GO" id="GO:0003677">
    <property type="term" value="F:DNA binding"/>
    <property type="evidence" value="ECO:0007669"/>
    <property type="project" value="UniProtKB-KW"/>
</dbReference>
<evidence type="ECO:0000313" key="2">
    <source>
        <dbReference type="EMBL" id="TLD02470.1"/>
    </source>
</evidence>
<dbReference type="GO" id="GO:0005829">
    <property type="term" value="C:cytosol"/>
    <property type="evidence" value="ECO:0007669"/>
    <property type="project" value="TreeGrafter"/>
</dbReference>
<dbReference type="PANTHER" id="PTHR33221">
    <property type="entry name" value="WINGED HELIX-TURN-HELIX TRANSCRIPTIONAL REGULATOR, RRF2 FAMILY"/>
    <property type="match status" value="1"/>
</dbReference>
<dbReference type="InterPro" id="IPR030489">
    <property type="entry name" value="TR_Rrf2-type_CS"/>
</dbReference>
<dbReference type="STRING" id="180332.GCA_000797495_03177"/>
<keyword evidence="1" id="KW-0238">DNA-binding</keyword>
<comment type="caution">
    <text evidence="2">The sequence shown here is derived from an EMBL/GenBank/DDBJ whole genome shotgun (WGS) entry which is preliminary data.</text>
</comment>
<dbReference type="Pfam" id="PF02082">
    <property type="entry name" value="Rrf2"/>
    <property type="match status" value="1"/>
</dbReference>
<dbReference type="EMBL" id="QGQD01000014">
    <property type="protein sequence ID" value="TLD02470.1"/>
    <property type="molecule type" value="Genomic_DNA"/>
</dbReference>
<proteinExistence type="predicted"/>
<keyword evidence="3" id="KW-1185">Reference proteome</keyword>
<dbReference type="PANTHER" id="PTHR33221:SF5">
    <property type="entry name" value="HTH-TYPE TRANSCRIPTIONAL REGULATOR ISCR"/>
    <property type="match status" value="1"/>
</dbReference>
<dbReference type="GO" id="GO:0003700">
    <property type="term" value="F:DNA-binding transcription factor activity"/>
    <property type="evidence" value="ECO:0007669"/>
    <property type="project" value="TreeGrafter"/>
</dbReference>
<dbReference type="RefSeq" id="WP_027296512.1">
    <property type="nucleotide sequence ID" value="NZ_CABMJZ010000051.1"/>
</dbReference>
<protein>
    <submittedName>
        <fullName evidence="2">Cysteine metabolism repressor</fullName>
    </submittedName>
</protein>
<evidence type="ECO:0000256" key="1">
    <source>
        <dbReference type="ARBA" id="ARBA00023125"/>
    </source>
</evidence>
<dbReference type="OrthoDB" id="9808360at2"/>
<gene>
    <name evidence="2" type="primary">cymR_1</name>
    <name evidence="2" type="ORF">DSM106044_00600</name>
</gene>
<dbReference type="SUPFAM" id="SSF46785">
    <property type="entry name" value="Winged helix' DNA-binding domain"/>
    <property type="match status" value="1"/>
</dbReference>
<dbReference type="InterPro" id="IPR036388">
    <property type="entry name" value="WH-like_DNA-bd_sf"/>
</dbReference>
<name>A0A4U8QBL7_9FIRM</name>
<dbReference type="PROSITE" id="PS51197">
    <property type="entry name" value="HTH_RRF2_2"/>
    <property type="match status" value="1"/>
</dbReference>
<dbReference type="InterPro" id="IPR000944">
    <property type="entry name" value="Tscrpt_reg_Rrf2"/>
</dbReference>
<dbReference type="InterPro" id="IPR036390">
    <property type="entry name" value="WH_DNA-bd_sf"/>
</dbReference>
<dbReference type="Proteomes" id="UP000306509">
    <property type="component" value="Unassembled WGS sequence"/>
</dbReference>
<evidence type="ECO:0000313" key="3">
    <source>
        <dbReference type="Proteomes" id="UP000306509"/>
    </source>
</evidence>
<organism evidence="2 3">
    <name type="scientific">Robinsoniella peoriensis</name>
    <dbReference type="NCBI Taxonomy" id="180332"/>
    <lineage>
        <taxon>Bacteria</taxon>
        <taxon>Bacillati</taxon>
        <taxon>Bacillota</taxon>
        <taxon>Clostridia</taxon>
        <taxon>Lachnospirales</taxon>
        <taxon>Lachnospiraceae</taxon>
        <taxon>Robinsoniella</taxon>
    </lineage>
</organism>